<dbReference type="AlphaFoldDB" id="A0A942UQN9"/>
<dbReference type="InterPro" id="IPR006059">
    <property type="entry name" value="SBP"/>
</dbReference>
<name>A0A942UQN9_9BACI</name>
<comment type="caution">
    <text evidence="5">The sequence shown here is derived from an EMBL/GenBank/DDBJ whole genome shotgun (WGS) entry which is preliminary data.</text>
</comment>
<accession>A0A942UQN9</accession>
<protein>
    <submittedName>
        <fullName evidence="5">ABC transporter substrate-binding protein</fullName>
    </submittedName>
</protein>
<evidence type="ECO:0000256" key="4">
    <source>
        <dbReference type="SAM" id="SignalP"/>
    </source>
</evidence>
<dbReference type="RefSeq" id="WP_213098310.1">
    <property type="nucleotide sequence ID" value="NZ_JAGYPH010000002.1"/>
</dbReference>
<evidence type="ECO:0000256" key="3">
    <source>
        <dbReference type="ARBA" id="ARBA00022729"/>
    </source>
</evidence>
<proteinExistence type="inferred from homology"/>
<evidence type="ECO:0000313" key="5">
    <source>
        <dbReference type="EMBL" id="MBS4223286.1"/>
    </source>
</evidence>
<reference evidence="5 6" key="1">
    <citation type="submission" date="2021-05" db="EMBL/GenBank/DDBJ databases">
        <title>Novel Bacillus species.</title>
        <authorList>
            <person name="Liu G."/>
        </authorList>
    </citation>
    <scope>NUCLEOTIDE SEQUENCE [LARGE SCALE GENOMIC DNA]</scope>
    <source>
        <strain evidence="5 6">FJAT-49682</strain>
    </source>
</reference>
<organism evidence="5 6">
    <name type="scientific">Lederbergia citrea</name>
    <dbReference type="NCBI Taxonomy" id="2833581"/>
    <lineage>
        <taxon>Bacteria</taxon>
        <taxon>Bacillati</taxon>
        <taxon>Bacillota</taxon>
        <taxon>Bacilli</taxon>
        <taxon>Bacillales</taxon>
        <taxon>Bacillaceae</taxon>
        <taxon>Lederbergia</taxon>
    </lineage>
</organism>
<keyword evidence="2" id="KW-0813">Transport</keyword>
<comment type="similarity">
    <text evidence="1">Belongs to the bacterial solute-binding protein 1 family.</text>
</comment>
<dbReference type="SUPFAM" id="SSF53850">
    <property type="entry name" value="Periplasmic binding protein-like II"/>
    <property type="match status" value="1"/>
</dbReference>
<dbReference type="Gene3D" id="3.40.190.10">
    <property type="entry name" value="Periplasmic binding protein-like II"/>
    <property type="match status" value="2"/>
</dbReference>
<dbReference type="CDD" id="cd14748">
    <property type="entry name" value="PBP2_UgpB"/>
    <property type="match status" value="1"/>
</dbReference>
<dbReference type="Proteomes" id="UP000676456">
    <property type="component" value="Unassembled WGS sequence"/>
</dbReference>
<dbReference type="GO" id="GO:0055052">
    <property type="term" value="C:ATP-binding cassette (ABC) transporter complex, substrate-binding subunit-containing"/>
    <property type="evidence" value="ECO:0007669"/>
    <property type="project" value="TreeGrafter"/>
</dbReference>
<dbReference type="GO" id="GO:0015768">
    <property type="term" value="P:maltose transport"/>
    <property type="evidence" value="ECO:0007669"/>
    <property type="project" value="TreeGrafter"/>
</dbReference>
<keyword evidence="6" id="KW-1185">Reference proteome</keyword>
<dbReference type="PANTHER" id="PTHR30061">
    <property type="entry name" value="MALTOSE-BINDING PERIPLASMIC PROTEIN"/>
    <property type="match status" value="1"/>
</dbReference>
<keyword evidence="3 4" id="KW-0732">Signal</keyword>
<sequence>MNRKVKRFAQLSVILILTFSLFLAGCSSKEKTSGGKNSGSEGGQKEFTLWHGSTGIGLEALKALVESFEKAHPDIKVKMVYTEANEGADQKLLTSIAGGNPPDVATFDRFKVGTYAAQGSLTDLTEMAEADGITEDRYYPYAWQEANYDGKLFAIPYSTDARLLYYNKDHFKEVGLDPENPPKTIAELEEAAEKLTIKEGKRFKRIGLIPWYSQGWLYSWGWSFGGEFYNKDTGEITANDPKIVEALQWMTDFGKKYNVEDISGFESAAGSDALDPFISGQLSMKVDGNWTVTGINKYKPDLNFGVTPIPTPTGTDFTTWSGGHALIIPKGAKNVETAWQFLKYFGSPEGAMAYYSKLEGDFSVQPAVNEELGRSNNPILKQFVDILPNSNHRPVITEGQLLWNELASATENSTRGKGTPQENLDKVTEAVNKALKEKK</sequence>
<feature type="signal peptide" evidence="4">
    <location>
        <begin position="1"/>
        <end position="24"/>
    </location>
</feature>
<dbReference type="Pfam" id="PF01547">
    <property type="entry name" value="SBP_bac_1"/>
    <property type="match status" value="1"/>
</dbReference>
<evidence type="ECO:0000313" key="6">
    <source>
        <dbReference type="Proteomes" id="UP000676456"/>
    </source>
</evidence>
<dbReference type="PROSITE" id="PS51257">
    <property type="entry name" value="PROKAR_LIPOPROTEIN"/>
    <property type="match status" value="1"/>
</dbReference>
<feature type="chain" id="PRO_5039477794" evidence="4">
    <location>
        <begin position="25"/>
        <end position="439"/>
    </location>
</feature>
<dbReference type="EMBL" id="JAGYPN010000002">
    <property type="protein sequence ID" value="MBS4223286.1"/>
    <property type="molecule type" value="Genomic_DNA"/>
</dbReference>
<gene>
    <name evidence="5" type="ORF">KHA91_11070</name>
</gene>
<dbReference type="GO" id="GO:0042956">
    <property type="term" value="P:maltodextrin transmembrane transport"/>
    <property type="evidence" value="ECO:0007669"/>
    <property type="project" value="TreeGrafter"/>
</dbReference>
<evidence type="ECO:0000256" key="1">
    <source>
        <dbReference type="ARBA" id="ARBA00008520"/>
    </source>
</evidence>
<dbReference type="PANTHER" id="PTHR30061:SF50">
    <property type="entry name" value="MALTOSE_MALTODEXTRIN-BINDING PERIPLASMIC PROTEIN"/>
    <property type="match status" value="1"/>
</dbReference>
<dbReference type="GO" id="GO:1901982">
    <property type="term" value="F:maltose binding"/>
    <property type="evidence" value="ECO:0007669"/>
    <property type="project" value="TreeGrafter"/>
</dbReference>
<evidence type="ECO:0000256" key="2">
    <source>
        <dbReference type="ARBA" id="ARBA00022448"/>
    </source>
</evidence>